<dbReference type="EMBL" id="JAKIKT010000001">
    <property type="protein sequence ID" value="MCL2913174.1"/>
    <property type="molecule type" value="Genomic_DNA"/>
</dbReference>
<keyword evidence="5 6" id="KW-0413">Isomerase</keyword>
<evidence type="ECO:0000313" key="7">
    <source>
        <dbReference type="Proteomes" id="UP001202831"/>
    </source>
</evidence>
<evidence type="ECO:0000256" key="5">
    <source>
        <dbReference type="RuleBase" id="RU364069"/>
    </source>
</evidence>
<comment type="caution">
    <text evidence="6">The sequence shown here is derived from an EMBL/GenBank/DDBJ whole genome shotgun (WGS) entry which is preliminary data.</text>
</comment>
<dbReference type="CDD" id="cd00438">
    <property type="entry name" value="cupin_RmlC"/>
    <property type="match status" value="1"/>
</dbReference>
<name>A0ABT0N410_9GAMM</name>
<dbReference type="NCBIfam" id="TIGR01221">
    <property type="entry name" value="rmlC"/>
    <property type="match status" value="1"/>
</dbReference>
<comment type="pathway">
    <text evidence="5">Carbohydrate biosynthesis; dTDP-L-rhamnose biosynthesis.</text>
</comment>
<accession>A0ABT0N410</accession>
<reference evidence="6 7" key="1">
    <citation type="submission" date="2022-01" db="EMBL/GenBank/DDBJ databases">
        <title>Whole genome-based taxonomy of the Shewanellaceae.</title>
        <authorList>
            <person name="Martin-Rodriguez A.J."/>
        </authorList>
    </citation>
    <scope>NUCLEOTIDE SEQUENCE [LARGE SCALE GENOMIC DNA]</scope>
    <source>
        <strain evidence="6 7">DSM 21332</strain>
    </source>
</reference>
<gene>
    <name evidence="6" type="primary">rfbC</name>
    <name evidence="6" type="ORF">L2725_05165</name>
</gene>
<dbReference type="SUPFAM" id="SSF51182">
    <property type="entry name" value="RmlC-like cupins"/>
    <property type="match status" value="1"/>
</dbReference>
<comment type="subunit">
    <text evidence="5">Homodimer.</text>
</comment>
<evidence type="ECO:0000313" key="6">
    <source>
        <dbReference type="EMBL" id="MCL2913174.1"/>
    </source>
</evidence>
<comment type="function">
    <text evidence="2 5">Catalyzes the epimerization of the C3' and C5'positions of dTDP-6-deoxy-D-xylo-4-hexulose, forming dTDP-6-deoxy-L-lyxo-4-hexulose.</text>
</comment>
<evidence type="ECO:0000256" key="1">
    <source>
        <dbReference type="ARBA" id="ARBA00001298"/>
    </source>
</evidence>
<sequence>MKVKETSLPGVLLFEPQVFGDSRGFFMETFRQADFDKALLEYGQNPVTFVQDNHSRSCQHVLRGMHYQEMYPQGKLIRVLRGQIFDVAIDIRDGSETYGRWFGQHLSEENKLQMWVPPGFAHGFYVLSDIAEVAYRCTEYYMPESERIVAWNCPKLAINWPLGGEPLLSEKDMLAQGLA</sequence>
<comment type="catalytic activity">
    <reaction evidence="1 5">
        <text>dTDP-4-dehydro-6-deoxy-alpha-D-glucose = dTDP-4-dehydro-beta-L-rhamnose</text>
        <dbReference type="Rhea" id="RHEA:16969"/>
        <dbReference type="ChEBI" id="CHEBI:57649"/>
        <dbReference type="ChEBI" id="CHEBI:62830"/>
        <dbReference type="EC" id="5.1.3.13"/>
    </reaction>
</comment>
<dbReference type="PANTHER" id="PTHR21047:SF2">
    <property type="entry name" value="THYMIDINE DIPHOSPHO-4-KETO-RHAMNOSE 3,5-EPIMERASE"/>
    <property type="match status" value="1"/>
</dbReference>
<comment type="similarity">
    <text evidence="5">Belongs to the dTDP-4-dehydrorhamnose 3,5-epimerase family.</text>
</comment>
<evidence type="ECO:0000256" key="3">
    <source>
        <dbReference type="ARBA" id="ARBA00012098"/>
    </source>
</evidence>
<protein>
    <recommendedName>
        <fullName evidence="4 5">dTDP-4-dehydrorhamnose 3,5-epimerase</fullName>
        <ecNumber evidence="3 5">5.1.3.13</ecNumber>
    </recommendedName>
    <alternativeName>
        <fullName evidence="5">Thymidine diphospho-4-keto-rhamnose 3,5-epimerase</fullName>
    </alternativeName>
</protein>
<dbReference type="Pfam" id="PF00908">
    <property type="entry name" value="dTDP_sugar_isom"/>
    <property type="match status" value="1"/>
</dbReference>
<dbReference type="EC" id="5.1.3.13" evidence="3 5"/>
<organism evidence="6 7">
    <name type="scientific">Shewanella corallii</name>
    <dbReference type="NCBI Taxonomy" id="560080"/>
    <lineage>
        <taxon>Bacteria</taxon>
        <taxon>Pseudomonadati</taxon>
        <taxon>Pseudomonadota</taxon>
        <taxon>Gammaproteobacteria</taxon>
        <taxon>Alteromonadales</taxon>
        <taxon>Shewanellaceae</taxon>
        <taxon>Shewanella</taxon>
    </lineage>
</organism>
<evidence type="ECO:0000256" key="4">
    <source>
        <dbReference type="ARBA" id="ARBA00019595"/>
    </source>
</evidence>
<keyword evidence="7" id="KW-1185">Reference proteome</keyword>
<dbReference type="InterPro" id="IPR000888">
    <property type="entry name" value="RmlC-like"/>
</dbReference>
<dbReference type="InterPro" id="IPR011051">
    <property type="entry name" value="RmlC_Cupin_sf"/>
</dbReference>
<dbReference type="PANTHER" id="PTHR21047">
    <property type="entry name" value="DTDP-6-DEOXY-D-GLUCOSE-3,5 EPIMERASE"/>
    <property type="match status" value="1"/>
</dbReference>
<dbReference type="Proteomes" id="UP001202831">
    <property type="component" value="Unassembled WGS sequence"/>
</dbReference>
<dbReference type="InterPro" id="IPR014710">
    <property type="entry name" value="RmlC-like_jellyroll"/>
</dbReference>
<proteinExistence type="inferred from homology"/>
<dbReference type="GO" id="GO:0008830">
    <property type="term" value="F:dTDP-4-dehydrorhamnose 3,5-epimerase activity"/>
    <property type="evidence" value="ECO:0007669"/>
    <property type="project" value="UniProtKB-EC"/>
</dbReference>
<dbReference type="Gene3D" id="2.60.120.10">
    <property type="entry name" value="Jelly Rolls"/>
    <property type="match status" value="1"/>
</dbReference>
<evidence type="ECO:0000256" key="2">
    <source>
        <dbReference type="ARBA" id="ARBA00001997"/>
    </source>
</evidence>
<dbReference type="RefSeq" id="WP_249247948.1">
    <property type="nucleotide sequence ID" value="NZ_JAKIKT010000001.1"/>
</dbReference>